<sequence length="471" mass="54114">MKPNKKSLPILTNIPIVDIAAEGKAIAKLDNWVIFIPTVAPGDIVDLQLTKKRKSYGEAKAILFHHFSEDRAVPFCEHFGTCGGCKWQHLTYEKQLHYKRKQVIDNLERIGKIELPEISPILGCLQTTFYRNKLEFTFSNNRWMTQDELHSDQQEYTVDKNALGFHIPALFDKVLDIKSCWLQSELSNQIRNSVKAYAIEHHMPFFDLRKQNGWLRNMIIRSSTTGEVMVIMVFYFENAELRNKLLEFISKSFPQVTSLVYIINEKANDSITDQQVHLFHGRTYIVEQMESLQFKIGPKSFYQTNSKQAYELYKIVREFAQLSGKELVYDLYTGTGTIANFIAKNVAKVIGIEYVPEAIEDAKANALLNHVNNTLFFAGDIKDVMNNDFVATYGTPDVLITDPPRAGMHKQVVEKILELSPKRIVYVSCNPATQARDLQLLDESYVVTKVQPVDMFPHTQHIENVVQLTRR</sequence>
<feature type="binding site" evidence="4">
    <location>
        <position position="402"/>
    </location>
    <ligand>
        <name>S-adenosyl-L-methionine</name>
        <dbReference type="ChEBI" id="CHEBI:59789"/>
    </ligand>
</feature>
<dbReference type="FunFam" id="3.40.50.150:FF:000009">
    <property type="entry name" value="23S rRNA (Uracil(1939)-C(5))-methyltransferase RlmD"/>
    <property type="match status" value="1"/>
</dbReference>
<feature type="binding site" evidence="4">
    <location>
        <position position="303"/>
    </location>
    <ligand>
        <name>S-adenosyl-L-methionine</name>
        <dbReference type="ChEBI" id="CHEBI:59789"/>
    </ligand>
</feature>
<accession>A0A7W5DNZ4</accession>
<dbReference type="PANTHER" id="PTHR11061">
    <property type="entry name" value="RNA M5U METHYLTRANSFERASE"/>
    <property type="match status" value="1"/>
</dbReference>
<dbReference type="PROSITE" id="PS01230">
    <property type="entry name" value="TRMA_1"/>
    <property type="match status" value="1"/>
</dbReference>
<evidence type="ECO:0000256" key="2">
    <source>
        <dbReference type="ARBA" id="ARBA00022679"/>
    </source>
</evidence>
<dbReference type="Pfam" id="PF05958">
    <property type="entry name" value="tRNA_U5-meth_tr"/>
    <property type="match status" value="1"/>
</dbReference>
<dbReference type="PROSITE" id="PS01231">
    <property type="entry name" value="TRMA_2"/>
    <property type="match status" value="1"/>
</dbReference>
<dbReference type="InterPro" id="IPR012340">
    <property type="entry name" value="NA-bd_OB-fold"/>
</dbReference>
<dbReference type="GO" id="GO:0070041">
    <property type="term" value="F:rRNA (uridine-C5-)-methyltransferase activity"/>
    <property type="evidence" value="ECO:0007669"/>
    <property type="project" value="TreeGrafter"/>
</dbReference>
<dbReference type="PANTHER" id="PTHR11061:SF30">
    <property type="entry name" value="TRNA (URACIL(54)-C(5))-METHYLTRANSFERASE"/>
    <property type="match status" value="1"/>
</dbReference>
<dbReference type="InterPro" id="IPR002792">
    <property type="entry name" value="TRAM_dom"/>
</dbReference>
<dbReference type="CDD" id="cd02440">
    <property type="entry name" value="AdoMet_MTases"/>
    <property type="match status" value="1"/>
</dbReference>
<dbReference type="Gene3D" id="3.40.50.150">
    <property type="entry name" value="Vaccinia Virus protein VP39"/>
    <property type="match status" value="1"/>
</dbReference>
<feature type="domain" description="TRAM" evidence="6">
    <location>
        <begin position="1"/>
        <end position="63"/>
    </location>
</feature>
<evidence type="ECO:0000259" key="6">
    <source>
        <dbReference type="PROSITE" id="PS50926"/>
    </source>
</evidence>
<comment type="similarity">
    <text evidence="4">Belongs to the class I-like SAM-binding methyltransferase superfamily. RNA M5U methyltransferase family.</text>
</comment>
<dbReference type="Gene3D" id="2.40.50.1070">
    <property type="match status" value="1"/>
</dbReference>
<dbReference type="SUPFAM" id="SSF53335">
    <property type="entry name" value="S-adenosyl-L-methionine-dependent methyltransferases"/>
    <property type="match status" value="1"/>
</dbReference>
<protein>
    <submittedName>
        <fullName evidence="7">23S rRNA (Uracil1939-C5)-methyltransferase</fullName>
        <ecNumber evidence="7">2.1.1.190</ecNumber>
    </submittedName>
</protein>
<keyword evidence="8" id="KW-1185">Reference proteome</keyword>
<dbReference type="Pfam" id="PF01938">
    <property type="entry name" value="TRAM"/>
    <property type="match status" value="1"/>
</dbReference>
<dbReference type="InterPro" id="IPR030391">
    <property type="entry name" value="MeTrfase_TrmA_CS"/>
</dbReference>
<feature type="active site" evidence="5">
    <location>
        <position position="429"/>
    </location>
</feature>
<evidence type="ECO:0000256" key="5">
    <source>
        <dbReference type="PROSITE-ProRule" id="PRU10015"/>
    </source>
</evidence>
<dbReference type="GO" id="GO:0070475">
    <property type="term" value="P:rRNA base methylation"/>
    <property type="evidence" value="ECO:0007669"/>
    <property type="project" value="TreeGrafter"/>
</dbReference>
<evidence type="ECO:0000313" key="8">
    <source>
        <dbReference type="Proteomes" id="UP000544222"/>
    </source>
</evidence>
<keyword evidence="1 4" id="KW-0489">Methyltransferase</keyword>
<evidence type="ECO:0000256" key="3">
    <source>
        <dbReference type="ARBA" id="ARBA00022691"/>
    </source>
</evidence>
<evidence type="ECO:0000256" key="1">
    <source>
        <dbReference type="ARBA" id="ARBA00022603"/>
    </source>
</evidence>
<feature type="active site" description="Nucleophile" evidence="4">
    <location>
        <position position="429"/>
    </location>
</feature>
<evidence type="ECO:0000256" key="4">
    <source>
        <dbReference type="PROSITE-ProRule" id="PRU01024"/>
    </source>
</evidence>
<dbReference type="PROSITE" id="PS50926">
    <property type="entry name" value="TRAM"/>
    <property type="match status" value="1"/>
</dbReference>
<name>A0A7W5DNZ4_9PORP</name>
<organism evidence="7 8">
    <name type="scientific">Microbacter margulisiae</name>
    <dbReference type="NCBI Taxonomy" id="1350067"/>
    <lineage>
        <taxon>Bacteria</taxon>
        <taxon>Pseudomonadati</taxon>
        <taxon>Bacteroidota</taxon>
        <taxon>Bacteroidia</taxon>
        <taxon>Bacteroidales</taxon>
        <taxon>Porphyromonadaceae</taxon>
        <taxon>Microbacter</taxon>
    </lineage>
</organism>
<feature type="binding site" evidence="4">
    <location>
        <position position="353"/>
    </location>
    <ligand>
        <name>S-adenosyl-L-methionine</name>
        <dbReference type="ChEBI" id="CHEBI:59789"/>
    </ligand>
</feature>
<dbReference type="SUPFAM" id="SSF50249">
    <property type="entry name" value="Nucleic acid-binding proteins"/>
    <property type="match status" value="1"/>
</dbReference>
<dbReference type="NCBIfam" id="TIGR00479">
    <property type="entry name" value="rumA"/>
    <property type="match status" value="1"/>
</dbReference>
<comment type="caution">
    <text evidence="7">The sequence shown here is derived from an EMBL/GenBank/DDBJ whole genome shotgun (WGS) entry which is preliminary data.</text>
</comment>
<reference evidence="7 8" key="1">
    <citation type="submission" date="2020-08" db="EMBL/GenBank/DDBJ databases">
        <title>Genomic Encyclopedia of Type Strains, Phase IV (KMG-IV): sequencing the most valuable type-strain genomes for metagenomic binning, comparative biology and taxonomic classification.</title>
        <authorList>
            <person name="Goeker M."/>
        </authorList>
    </citation>
    <scope>NUCLEOTIDE SEQUENCE [LARGE SCALE GENOMIC DNA]</scope>
    <source>
        <strain evidence="7 8">DSM 27471</strain>
    </source>
</reference>
<dbReference type="Gene3D" id="2.40.50.140">
    <property type="entry name" value="Nucleic acid-binding proteins"/>
    <property type="match status" value="1"/>
</dbReference>
<dbReference type="Proteomes" id="UP000544222">
    <property type="component" value="Unassembled WGS sequence"/>
</dbReference>
<gene>
    <name evidence="7" type="ORF">FHX64_000610</name>
</gene>
<keyword evidence="3 4" id="KW-0949">S-adenosyl-L-methionine</keyword>
<dbReference type="AlphaFoldDB" id="A0A7W5DNZ4"/>
<evidence type="ECO:0000313" key="7">
    <source>
        <dbReference type="EMBL" id="MBB3186447.1"/>
    </source>
</evidence>
<feature type="binding site" evidence="4">
    <location>
        <position position="332"/>
    </location>
    <ligand>
        <name>S-adenosyl-L-methionine</name>
        <dbReference type="ChEBI" id="CHEBI:59789"/>
    </ligand>
</feature>
<keyword evidence="2 4" id="KW-0808">Transferase</keyword>
<dbReference type="PROSITE" id="PS51687">
    <property type="entry name" value="SAM_MT_RNA_M5U"/>
    <property type="match status" value="1"/>
</dbReference>
<dbReference type="InterPro" id="IPR010280">
    <property type="entry name" value="U5_MeTrfase_fam"/>
</dbReference>
<dbReference type="InterPro" id="IPR029063">
    <property type="entry name" value="SAM-dependent_MTases_sf"/>
</dbReference>
<dbReference type="InterPro" id="IPR030390">
    <property type="entry name" value="MeTrfase_TrmA_AS"/>
</dbReference>
<proteinExistence type="inferred from homology"/>
<dbReference type="EMBL" id="JACHYB010000001">
    <property type="protein sequence ID" value="MBB3186447.1"/>
    <property type="molecule type" value="Genomic_DNA"/>
</dbReference>
<dbReference type="EC" id="2.1.1.190" evidence="7"/>
<dbReference type="RefSeq" id="WP_183412340.1">
    <property type="nucleotide sequence ID" value="NZ_JACHYB010000001.1"/>
</dbReference>